<feature type="domain" description="Chitin-binding type-2" evidence="4">
    <location>
        <begin position="368"/>
        <end position="433"/>
    </location>
</feature>
<dbReference type="EMBL" id="KQ971361">
    <property type="protein sequence ID" value="EFA08056.1"/>
    <property type="molecule type" value="Genomic_DNA"/>
</dbReference>
<dbReference type="PANTHER" id="PTHR11177:SF235">
    <property type="entry name" value="CHITINASE-LIKE PROTEIN IDGF1-RELATED"/>
    <property type="match status" value="1"/>
</dbReference>
<dbReference type="OMA" id="ACRWDCT"/>
<feature type="domain" description="Chitin-binding type-2" evidence="4">
    <location>
        <begin position="1963"/>
        <end position="2024"/>
    </location>
</feature>
<evidence type="ECO:0000256" key="2">
    <source>
        <dbReference type="ARBA" id="ARBA00022669"/>
    </source>
</evidence>
<comment type="similarity">
    <text evidence="1">Belongs to the glycosyl hydrolase 18 family. Chitinase class II subfamily.</text>
</comment>
<protein>
    <recommendedName>
        <fullName evidence="8">Chitinase</fullName>
    </recommendedName>
</protein>
<evidence type="ECO:0000256" key="1">
    <source>
        <dbReference type="ARBA" id="ARBA00009121"/>
    </source>
</evidence>
<keyword evidence="2" id="KW-0147">Chitin-binding</keyword>
<dbReference type="PROSITE" id="PS50940">
    <property type="entry name" value="CHIT_BIND_II"/>
    <property type="match status" value="3"/>
</dbReference>
<dbReference type="InterPro" id="IPR050314">
    <property type="entry name" value="Glycosyl_Hydrlase_18"/>
</dbReference>
<dbReference type="InterPro" id="IPR017853">
    <property type="entry name" value="GH"/>
</dbReference>
<dbReference type="SMR" id="D6WX17"/>
<dbReference type="InterPro" id="IPR002557">
    <property type="entry name" value="Chitin-bd_dom"/>
</dbReference>
<dbReference type="SUPFAM" id="SSF57625">
    <property type="entry name" value="Invertebrate chitin-binding proteins"/>
    <property type="match status" value="3"/>
</dbReference>
<feature type="chain" id="PRO_5003090320" description="Chitinase" evidence="3">
    <location>
        <begin position="20"/>
        <end position="2031"/>
    </location>
</feature>
<dbReference type="GO" id="GO:0008061">
    <property type="term" value="F:chitin binding"/>
    <property type="evidence" value="ECO:0007669"/>
    <property type="project" value="UniProtKB-KW"/>
</dbReference>
<dbReference type="SUPFAM" id="SSF51445">
    <property type="entry name" value="(Trans)glycosidases"/>
    <property type="match status" value="1"/>
</dbReference>
<evidence type="ECO:0000313" key="6">
    <source>
        <dbReference type="EMBL" id="EFA08056.1"/>
    </source>
</evidence>
<dbReference type="InterPro" id="IPR036508">
    <property type="entry name" value="Chitin-bd_dom_sf"/>
</dbReference>
<dbReference type="InterPro" id="IPR011583">
    <property type="entry name" value="Chitinase_II/V-like_cat"/>
</dbReference>
<organism evidence="6 7">
    <name type="scientific">Tribolium castaneum</name>
    <name type="common">Red flour beetle</name>
    <dbReference type="NCBI Taxonomy" id="7070"/>
    <lineage>
        <taxon>Eukaryota</taxon>
        <taxon>Metazoa</taxon>
        <taxon>Ecdysozoa</taxon>
        <taxon>Arthropoda</taxon>
        <taxon>Hexapoda</taxon>
        <taxon>Insecta</taxon>
        <taxon>Pterygota</taxon>
        <taxon>Neoptera</taxon>
        <taxon>Endopterygota</taxon>
        <taxon>Coleoptera</taxon>
        <taxon>Polyphaga</taxon>
        <taxon>Cucujiformia</taxon>
        <taxon>Tenebrionidae</taxon>
        <taxon>Tenebrionidae incertae sedis</taxon>
        <taxon>Tribolium</taxon>
    </lineage>
</organism>
<evidence type="ECO:0000313" key="7">
    <source>
        <dbReference type="Proteomes" id="UP000007266"/>
    </source>
</evidence>
<dbReference type="SMART" id="SM00494">
    <property type="entry name" value="ChtBD2"/>
    <property type="match status" value="3"/>
</dbReference>
<dbReference type="Proteomes" id="UP000007266">
    <property type="component" value="Linkage group 8"/>
</dbReference>
<proteinExistence type="inferred from homology"/>
<keyword evidence="3" id="KW-0732">Signal</keyword>
<gene>
    <name evidence="6" type="primary">AUGUSTUS-3.0.2_05652</name>
    <name evidence="6" type="ORF">TcasGA2_TC005652</name>
</gene>
<dbReference type="GO" id="GO:0005975">
    <property type="term" value="P:carbohydrate metabolic process"/>
    <property type="evidence" value="ECO:0007669"/>
    <property type="project" value="InterPro"/>
</dbReference>
<dbReference type="PROSITE" id="PS51910">
    <property type="entry name" value="GH18_2"/>
    <property type="match status" value="1"/>
</dbReference>
<dbReference type="eggNOG" id="KOG2806">
    <property type="taxonomic scope" value="Eukaryota"/>
</dbReference>
<dbReference type="KEGG" id="tca:103314049"/>
<dbReference type="HOGENOM" id="CLU_232028_0_0_1"/>
<feature type="domain" description="Chitin-binding type-2" evidence="4">
    <location>
        <begin position="444"/>
        <end position="505"/>
    </location>
</feature>
<evidence type="ECO:0000259" key="5">
    <source>
        <dbReference type="PROSITE" id="PS51910"/>
    </source>
</evidence>
<dbReference type="OrthoDB" id="76388at2759"/>
<feature type="domain" description="GH18" evidence="5">
    <location>
        <begin position="1"/>
        <end position="314"/>
    </location>
</feature>
<dbReference type="SMART" id="SM00636">
    <property type="entry name" value="Glyco_18"/>
    <property type="match status" value="1"/>
</dbReference>
<dbReference type="GO" id="GO:0006032">
    <property type="term" value="P:chitin catabolic process"/>
    <property type="evidence" value="ECO:0000318"/>
    <property type="project" value="GO_Central"/>
</dbReference>
<dbReference type="PhylomeDB" id="D6WX17"/>
<accession>D6WX17</accession>
<dbReference type="Pfam" id="PF01607">
    <property type="entry name" value="CBM_14"/>
    <property type="match status" value="3"/>
</dbReference>
<evidence type="ECO:0008006" key="8">
    <source>
        <dbReference type="Google" id="ProtNLM"/>
    </source>
</evidence>
<dbReference type="Gene3D" id="3.20.20.80">
    <property type="entry name" value="Glycosidases"/>
    <property type="match status" value="1"/>
</dbReference>
<evidence type="ECO:0000259" key="4">
    <source>
        <dbReference type="PROSITE" id="PS50940"/>
    </source>
</evidence>
<dbReference type="GO" id="GO:0005576">
    <property type="term" value="C:extracellular region"/>
    <property type="evidence" value="ECO:0000318"/>
    <property type="project" value="GO_Central"/>
</dbReference>
<dbReference type="PANTHER" id="PTHR11177">
    <property type="entry name" value="CHITINASE"/>
    <property type="match status" value="1"/>
</dbReference>
<reference evidence="6 7" key="2">
    <citation type="journal article" date="2010" name="Nucleic Acids Res.">
        <title>BeetleBase in 2010: revisions to provide comprehensive genomic information for Tribolium castaneum.</title>
        <authorList>
            <person name="Kim H.S."/>
            <person name="Murphy T."/>
            <person name="Xia J."/>
            <person name="Caragea D."/>
            <person name="Park Y."/>
            <person name="Beeman R.W."/>
            <person name="Lorenzen M.D."/>
            <person name="Butcher S."/>
            <person name="Manak J.R."/>
            <person name="Brown S.J."/>
        </authorList>
    </citation>
    <scope>GENOME REANNOTATION</scope>
    <source>
        <strain evidence="6 7">Georgia GA2</strain>
    </source>
</reference>
<evidence type="ECO:0000256" key="3">
    <source>
        <dbReference type="SAM" id="SignalP"/>
    </source>
</evidence>
<dbReference type="InParanoid" id="D6WX17"/>
<reference evidence="6 7" key="1">
    <citation type="journal article" date="2008" name="Nature">
        <title>The genome of the model beetle and pest Tribolium castaneum.</title>
        <authorList>
            <consortium name="Tribolium Genome Sequencing Consortium"/>
            <person name="Richards S."/>
            <person name="Gibbs R.A."/>
            <person name="Weinstock G.M."/>
            <person name="Brown S.J."/>
            <person name="Denell R."/>
            <person name="Beeman R.W."/>
            <person name="Gibbs R."/>
            <person name="Beeman R.W."/>
            <person name="Brown S.J."/>
            <person name="Bucher G."/>
            <person name="Friedrich M."/>
            <person name="Grimmelikhuijzen C.J."/>
            <person name="Klingler M."/>
            <person name="Lorenzen M."/>
            <person name="Richards S."/>
            <person name="Roth S."/>
            <person name="Schroder R."/>
            <person name="Tautz D."/>
            <person name="Zdobnov E.M."/>
            <person name="Muzny D."/>
            <person name="Gibbs R.A."/>
            <person name="Weinstock G.M."/>
            <person name="Attaway T."/>
            <person name="Bell S."/>
            <person name="Buhay C.J."/>
            <person name="Chandrabose M.N."/>
            <person name="Chavez D."/>
            <person name="Clerk-Blankenburg K.P."/>
            <person name="Cree A."/>
            <person name="Dao M."/>
            <person name="Davis C."/>
            <person name="Chacko J."/>
            <person name="Dinh H."/>
            <person name="Dugan-Rocha S."/>
            <person name="Fowler G."/>
            <person name="Garner T.T."/>
            <person name="Garnes J."/>
            <person name="Gnirke A."/>
            <person name="Hawes A."/>
            <person name="Hernandez J."/>
            <person name="Hines S."/>
            <person name="Holder M."/>
            <person name="Hume J."/>
            <person name="Jhangiani S.N."/>
            <person name="Joshi V."/>
            <person name="Khan Z.M."/>
            <person name="Jackson L."/>
            <person name="Kovar C."/>
            <person name="Kowis A."/>
            <person name="Lee S."/>
            <person name="Lewis L.R."/>
            <person name="Margolis J."/>
            <person name="Morgan M."/>
            <person name="Nazareth L.V."/>
            <person name="Nguyen N."/>
            <person name="Okwuonu G."/>
            <person name="Parker D."/>
            <person name="Richards S."/>
            <person name="Ruiz S.J."/>
            <person name="Santibanez J."/>
            <person name="Savard J."/>
            <person name="Scherer S.E."/>
            <person name="Schneider B."/>
            <person name="Sodergren E."/>
            <person name="Tautz D."/>
            <person name="Vattahil S."/>
            <person name="Villasana D."/>
            <person name="White C.S."/>
            <person name="Wright R."/>
            <person name="Park Y."/>
            <person name="Beeman R.W."/>
            <person name="Lord J."/>
            <person name="Oppert B."/>
            <person name="Lorenzen M."/>
            <person name="Brown S."/>
            <person name="Wang L."/>
            <person name="Savard J."/>
            <person name="Tautz D."/>
            <person name="Richards S."/>
            <person name="Weinstock G."/>
            <person name="Gibbs R.A."/>
            <person name="Liu Y."/>
            <person name="Worley K."/>
            <person name="Weinstock G."/>
            <person name="Elsik C.G."/>
            <person name="Reese J.T."/>
            <person name="Elhaik E."/>
            <person name="Landan G."/>
            <person name="Graur D."/>
            <person name="Arensburger P."/>
            <person name="Atkinson P."/>
            <person name="Beeman R.W."/>
            <person name="Beidler J."/>
            <person name="Brown S.J."/>
            <person name="Demuth J.P."/>
            <person name="Drury D.W."/>
            <person name="Du Y.Z."/>
            <person name="Fujiwara H."/>
            <person name="Lorenzen M."/>
            <person name="Maselli V."/>
            <person name="Osanai M."/>
            <person name="Park Y."/>
            <person name="Robertson H.M."/>
            <person name="Tu Z."/>
            <person name="Wang J.J."/>
            <person name="Wang S."/>
            <person name="Richards S."/>
            <person name="Song H."/>
            <person name="Zhang L."/>
            <person name="Sodergren E."/>
            <person name="Werner D."/>
            <person name="Stanke M."/>
            <person name="Morgenstern B."/>
            <person name="Solovyev V."/>
            <person name="Kosarev P."/>
            <person name="Brown G."/>
            <person name="Chen H.C."/>
            <person name="Ermolaeva O."/>
            <person name="Hlavina W."/>
            <person name="Kapustin Y."/>
            <person name="Kiryutin B."/>
            <person name="Kitts P."/>
            <person name="Maglott D."/>
            <person name="Pruitt K."/>
            <person name="Sapojnikov V."/>
            <person name="Souvorov A."/>
            <person name="Mackey A.J."/>
            <person name="Waterhouse R.M."/>
            <person name="Wyder S."/>
            <person name="Zdobnov E.M."/>
            <person name="Zdobnov E.M."/>
            <person name="Wyder S."/>
            <person name="Kriventseva E.V."/>
            <person name="Kadowaki T."/>
            <person name="Bork P."/>
            <person name="Aranda M."/>
            <person name="Bao R."/>
            <person name="Beermann A."/>
            <person name="Berns N."/>
            <person name="Bolognesi R."/>
            <person name="Bonneton F."/>
            <person name="Bopp D."/>
            <person name="Brown S.J."/>
            <person name="Bucher G."/>
            <person name="Butts T."/>
            <person name="Chaumot A."/>
            <person name="Denell R.E."/>
            <person name="Ferrier D.E."/>
            <person name="Friedrich M."/>
            <person name="Gordon C.M."/>
            <person name="Jindra M."/>
            <person name="Klingler M."/>
            <person name="Lan Q."/>
            <person name="Lattorff H.M."/>
            <person name="Laudet V."/>
            <person name="von Levetsow C."/>
            <person name="Liu Z."/>
            <person name="Lutz R."/>
            <person name="Lynch J.A."/>
            <person name="da Fonseca R.N."/>
            <person name="Posnien N."/>
            <person name="Reuter R."/>
            <person name="Roth S."/>
            <person name="Savard J."/>
            <person name="Schinko J.B."/>
            <person name="Schmitt C."/>
            <person name="Schoppmeier M."/>
            <person name="Schroder R."/>
            <person name="Shippy T.D."/>
            <person name="Simonnet F."/>
            <person name="Marques-Souza H."/>
            <person name="Tautz D."/>
            <person name="Tomoyasu Y."/>
            <person name="Trauner J."/>
            <person name="Van der Zee M."/>
            <person name="Vervoort M."/>
            <person name="Wittkopp N."/>
            <person name="Wimmer E.A."/>
            <person name="Yang X."/>
            <person name="Jones A.K."/>
            <person name="Sattelle D.B."/>
            <person name="Ebert P.R."/>
            <person name="Nelson D."/>
            <person name="Scott J.G."/>
            <person name="Beeman R.W."/>
            <person name="Muthukrishnan S."/>
            <person name="Kramer K.J."/>
            <person name="Arakane Y."/>
            <person name="Beeman R.W."/>
            <person name="Zhu Q."/>
            <person name="Hogenkamp D."/>
            <person name="Dixit R."/>
            <person name="Oppert B."/>
            <person name="Jiang H."/>
            <person name="Zou Z."/>
            <person name="Marshall J."/>
            <person name="Elpidina E."/>
            <person name="Vinokurov K."/>
            <person name="Oppert C."/>
            <person name="Zou Z."/>
            <person name="Evans J."/>
            <person name="Lu Z."/>
            <person name="Zhao P."/>
            <person name="Sumathipala N."/>
            <person name="Altincicek B."/>
            <person name="Vilcinskas A."/>
            <person name="Williams M."/>
            <person name="Hultmark D."/>
            <person name="Hetru C."/>
            <person name="Jiang H."/>
            <person name="Grimmelikhuijzen C.J."/>
            <person name="Hauser F."/>
            <person name="Cazzamali G."/>
            <person name="Williamson M."/>
            <person name="Park Y."/>
            <person name="Li B."/>
            <person name="Tanaka Y."/>
            <person name="Predel R."/>
            <person name="Neupert S."/>
            <person name="Schachtner J."/>
            <person name="Verleyen P."/>
            <person name="Raible F."/>
            <person name="Bork P."/>
            <person name="Friedrich M."/>
            <person name="Walden K.K."/>
            <person name="Robertson H.M."/>
            <person name="Angeli S."/>
            <person name="Foret S."/>
            <person name="Bucher G."/>
            <person name="Schuetz S."/>
            <person name="Maleszka R."/>
            <person name="Wimmer E.A."/>
            <person name="Beeman R.W."/>
            <person name="Lorenzen M."/>
            <person name="Tomoyasu Y."/>
            <person name="Miller S.C."/>
            <person name="Grossmann D."/>
            <person name="Bucher G."/>
        </authorList>
    </citation>
    <scope>NUCLEOTIDE SEQUENCE [LARGE SCALE GENOMIC DNA]</scope>
    <source>
        <strain evidence="6 7">Georgia GA2</strain>
    </source>
</reference>
<feature type="signal peptide" evidence="3">
    <location>
        <begin position="1"/>
        <end position="19"/>
    </location>
</feature>
<dbReference type="Gene3D" id="2.170.140.10">
    <property type="entry name" value="Chitin binding domain"/>
    <property type="match status" value="3"/>
</dbReference>
<dbReference type="Pfam" id="PF00704">
    <property type="entry name" value="Glyco_hydro_18"/>
    <property type="match status" value="1"/>
</dbReference>
<name>D6WX17_TRICA</name>
<sequence length="2031" mass="222175">MNFSSAIFLILVAVCGATADCPAKKTQSKLICYYSKLTQADSCKCSHVILPADADVKAIDRLREHAKGVKILITVNEFNQGLVNLLKSSKVDGIEINLKKLDSKNDISDFISTVRSKLGADLSIVLSVPSKAETLAKYYDFKALSKNADLFILQTAFLGASKNVTFHPSRLSGLWDMQNTDSVVDLVSGLGAPLSKLVITAPVQAFKFKLQDEKHTAPGSPALEVQSITRDELCSVMGNGGNWTLERDQDQTGSYIFSKDQWIAFDDATSIDIKAKYARVRGLAGMALKDLSQDGGTKCESSLLEAAFTGLSRQARAPRGAVLHSLEREILETPARPLDSIQVSPYRISRVIDVEGNVHVIRKDTRTEFECSRQGYFVHPRSCGRFYRCVKFDQLSDEFSVFEFDCPAGLAFDSRVEVCVWPGSLPHASACAGSSEIAPVPRERFVCPNEPGYYADPENCRWFFACLDHGKSPLSAYEFRCPFGLVYDESRLLCEWPWLVPKCGSGYAVGSEVVYGGAGSVTLDQYDGLGVLGVTALGGLHGPLQQPVVYSNVGVGGLSVKSAQSLQSAGLLKAGYADGNLAYSNVGNVGIDGSSFIGTQKHGFYRGDGYGVKSQGFVHGSSHVHNGDAYLVNTGLYQGHVASDQTSNYVHGTNLDYETGVSGAAVKSAEGYQGALHLVDGAKTGYIDTANAHLVNGLAENYQQAVLVNQQAGAYAQGAAVSGYDSAKSSVEYHGNTGTTYGSGTSGSINIVGGGYSAVGVATDGVQTNYADTVAHVTQSPIAVSSIPTVTSVPVPALKVASGFESYNGGVVANVPELQYKLQSSSHGTRGFANISDSFVNFVSSTPSTIAVEDGYHYPKPTVAFVEGPVKSVSTGTSFVQQNIASVQPVVTTYQKPVFVSTTQRPLLVEKVNVQPVVTTYQKPVQPVVTTYQKPVTTSFVQHVQPVVTTYQKPVIVSSTPAPVVVEKVNIQPVVTTYEKPVFVSTPAPIDIQPVVAKESFVGYDYPKPAVKFEEVPVKTTGGSFSYQNVDLIHKTEGYTYPKPAVAFEEVPVKTYKQEAVSSFTYSTPSTVRPVVVHKVQPVVQPQIHVTSYNVPSTTVKPVIVEQPQVYVSSTPAPIQPVVKQQAVSFLNYQKHETVQPQLEVTAYNLPSSTIRPVVTPVVHQKPAVVSSFSISSNSEGYHYEKPKIVFDERPVVTYQQPAVQKTVVATQPVYSTYNYQTPVSTYNYKNVVKSAVNLGYSYPKPAIAFEETPASVTRLSYTQPAVFSSYSYAAPTVQPVVVQKQAPVVTSYTYNAPSTAKPAVYVQQPVVNTYVSSTPRPEILIHKQPVVTTYVSSTPKPAVFYQQQPVVTTYASTPKPAVFFQQQPVVTTYASTPKPKVFFQQQPVVTYTQKPVVTTYVSTPKPEIFVQKQPVVTYTQKPVVTTYVSSTPKPEIYVQKQPAVVSSFSFTNNVQGYDYPKPVVPFVEEPAPVVTSYENRQPVEEVPFVKKKAYVTGQQTNYQYVEQPRFEYKQPVVVSTTPRYEYKQQYSVDSGYIYDKPAVRFEEKPAFVKVSTPKAIVDYTYVQSTPKPTFASTITEVVAAKQPFTFYDSRLHSTPKPVVYSTQLPVVETVSTSRPISKYAFSSLNEYNKIASYVPPAKIVTPTVVTTSRPIVKYSFTSQPRVVENYVAPIEVTTPTRDYLPIKVTTSAPTEAYVVPEVVKVTTSRPRVKVASLSTVVPEVPTREYLPVRTRVKVTSLPTETYVVPEATTRGYLPPRTRVKVTPSSTYLPVEEELVSTSRPVVKVARPKTIIKVNDFHPLLSAKLGAQCTCTSNTVRLRKKKLRIVVEDDDDDGYVVDDNNEGVVVENYQYEPQKLDITPTPEIYIKSTTSHIVEPTPSPTYSTRRRVRVRPATSTVLYDSPVTQAAEIFVKKAVTPAVVVNAVTDDDAKLAKTSVESRTFDRYGPGGWRSRNEKLQGTIDCQRAGLFRHPTQCNKFYACRWDCTKNRFTLHVFNCPVHLTFDNTLGACNWPSQGPACLENTLLPSD</sequence>
<dbReference type="InterPro" id="IPR001223">
    <property type="entry name" value="Glyco_hydro18_cat"/>
</dbReference>
<keyword evidence="7" id="KW-1185">Reference proteome</keyword>